<dbReference type="AlphaFoldDB" id="A0A7K3NKH2"/>
<dbReference type="Pfam" id="PF01476">
    <property type="entry name" value="LysM"/>
    <property type="match status" value="1"/>
</dbReference>
<dbReference type="PANTHER" id="PTHR33734:SF22">
    <property type="entry name" value="MEMBRANE-BOUND LYTIC MUREIN TRANSGLYCOSYLASE D"/>
    <property type="match status" value="1"/>
</dbReference>
<evidence type="ECO:0000259" key="3">
    <source>
        <dbReference type="PROSITE" id="PS50222"/>
    </source>
</evidence>
<dbReference type="InterPro" id="IPR036779">
    <property type="entry name" value="LysM_dom_sf"/>
</dbReference>
<evidence type="ECO:0000259" key="4">
    <source>
        <dbReference type="PROSITE" id="PS51782"/>
    </source>
</evidence>
<accession>A0A7K3NKH2</accession>
<dbReference type="InterPro" id="IPR018247">
    <property type="entry name" value="EF_Hand_1_Ca_BS"/>
</dbReference>
<evidence type="ECO:0000313" key="5">
    <source>
        <dbReference type="EMBL" id="NDY56680.1"/>
    </source>
</evidence>
<dbReference type="RefSeq" id="WP_163301732.1">
    <property type="nucleotide sequence ID" value="NZ_JAAGRQ010000024.1"/>
</dbReference>
<keyword evidence="2" id="KW-0732">Signal</keyword>
<dbReference type="SMART" id="SM00257">
    <property type="entry name" value="LysM"/>
    <property type="match status" value="1"/>
</dbReference>
<protein>
    <submittedName>
        <fullName evidence="5">LysM peptidoglycan-binding domain-containing protein</fullName>
    </submittedName>
</protein>
<evidence type="ECO:0000256" key="2">
    <source>
        <dbReference type="SAM" id="SignalP"/>
    </source>
</evidence>
<dbReference type="InterPro" id="IPR011992">
    <property type="entry name" value="EF-hand-dom_pair"/>
</dbReference>
<feature type="signal peptide" evidence="2">
    <location>
        <begin position="1"/>
        <end position="21"/>
    </location>
</feature>
<dbReference type="EMBL" id="JAAGRQ010000024">
    <property type="protein sequence ID" value="NDY56680.1"/>
    <property type="molecule type" value="Genomic_DNA"/>
</dbReference>
<dbReference type="SUPFAM" id="SSF54106">
    <property type="entry name" value="LysM domain"/>
    <property type="match status" value="1"/>
</dbReference>
<dbReference type="SUPFAM" id="SSF47473">
    <property type="entry name" value="EF-hand"/>
    <property type="match status" value="1"/>
</dbReference>
<dbReference type="InterPro" id="IPR002048">
    <property type="entry name" value="EF_hand_dom"/>
</dbReference>
<feature type="domain" description="LysM" evidence="4">
    <location>
        <begin position="147"/>
        <end position="191"/>
    </location>
</feature>
<feature type="region of interest" description="Disordered" evidence="1">
    <location>
        <begin position="117"/>
        <end position="148"/>
    </location>
</feature>
<dbReference type="Gene3D" id="1.10.238.10">
    <property type="entry name" value="EF-hand"/>
    <property type="match status" value="1"/>
</dbReference>
<name>A0A7K3NKH2_9BACT</name>
<comment type="caution">
    <text evidence="5">The sequence shown here is derived from an EMBL/GenBank/DDBJ whole genome shotgun (WGS) entry which is preliminary data.</text>
</comment>
<dbReference type="PANTHER" id="PTHR33734">
    <property type="entry name" value="LYSM DOMAIN-CONTAINING GPI-ANCHORED PROTEIN 2"/>
    <property type="match status" value="1"/>
</dbReference>
<dbReference type="InterPro" id="IPR018392">
    <property type="entry name" value="LysM"/>
</dbReference>
<gene>
    <name evidence="5" type="ORF">G3N56_07980</name>
</gene>
<dbReference type="GO" id="GO:0005509">
    <property type="term" value="F:calcium ion binding"/>
    <property type="evidence" value="ECO:0007669"/>
    <property type="project" value="InterPro"/>
</dbReference>
<sequence length="194" mass="20848">MKKSSLLLALCLLFASMSCSKEDKQSFANVDHDKDGGIIFEELVFVYPDTVVENFAAYDADQNGILDQPEYKTFYTDVVVDKKTPQVARLAPTPTRPSAQTPTAAVQPDITVTLEPEKAPAKSAEPQAAAKKTPATAAKAPEKQAAGSYTIQRGDNLTKIAKKHGLSVDEILRANDGLSADSIRDGQVITIPGR</sequence>
<feature type="domain" description="EF-hand" evidence="3">
    <location>
        <begin position="46"/>
        <end position="81"/>
    </location>
</feature>
<dbReference type="Gene3D" id="3.10.350.10">
    <property type="entry name" value="LysM domain"/>
    <property type="match status" value="1"/>
</dbReference>
<evidence type="ECO:0000313" key="6">
    <source>
        <dbReference type="Proteomes" id="UP000469724"/>
    </source>
</evidence>
<dbReference type="CDD" id="cd00118">
    <property type="entry name" value="LysM"/>
    <property type="match status" value="1"/>
</dbReference>
<evidence type="ECO:0000256" key="1">
    <source>
        <dbReference type="SAM" id="MobiDB-lite"/>
    </source>
</evidence>
<organism evidence="5 6">
    <name type="scientific">Desulfolutivibrio sulfodismutans</name>
    <dbReference type="NCBI Taxonomy" id="63561"/>
    <lineage>
        <taxon>Bacteria</taxon>
        <taxon>Pseudomonadati</taxon>
        <taxon>Thermodesulfobacteriota</taxon>
        <taxon>Desulfovibrionia</taxon>
        <taxon>Desulfovibrionales</taxon>
        <taxon>Desulfovibrionaceae</taxon>
        <taxon>Desulfolutivibrio</taxon>
    </lineage>
</organism>
<dbReference type="PROSITE" id="PS00018">
    <property type="entry name" value="EF_HAND_1"/>
    <property type="match status" value="1"/>
</dbReference>
<keyword evidence="6" id="KW-1185">Reference proteome</keyword>
<dbReference type="PROSITE" id="PS50222">
    <property type="entry name" value="EF_HAND_2"/>
    <property type="match status" value="1"/>
</dbReference>
<feature type="chain" id="PRO_5029512750" evidence="2">
    <location>
        <begin position="22"/>
        <end position="194"/>
    </location>
</feature>
<dbReference type="Proteomes" id="UP000469724">
    <property type="component" value="Unassembled WGS sequence"/>
</dbReference>
<reference evidence="5 6" key="1">
    <citation type="submission" date="2020-02" db="EMBL/GenBank/DDBJ databases">
        <title>Comparative genomics of sulfur disproportionating microorganisms.</title>
        <authorList>
            <person name="Ward L.M."/>
            <person name="Bertran E."/>
            <person name="Johnston D.T."/>
        </authorList>
    </citation>
    <scope>NUCLEOTIDE SEQUENCE [LARGE SCALE GENOMIC DNA]</scope>
    <source>
        <strain evidence="5 6">DSM 3696</strain>
    </source>
</reference>
<feature type="compositionally biased region" description="Low complexity" evidence="1">
    <location>
        <begin position="121"/>
        <end position="146"/>
    </location>
</feature>
<dbReference type="PROSITE" id="PS51257">
    <property type="entry name" value="PROKAR_LIPOPROTEIN"/>
    <property type="match status" value="1"/>
</dbReference>
<dbReference type="PROSITE" id="PS51782">
    <property type="entry name" value="LYSM"/>
    <property type="match status" value="1"/>
</dbReference>
<proteinExistence type="predicted"/>